<evidence type="ECO:0000313" key="3">
    <source>
        <dbReference type="Proteomes" id="UP000319383"/>
    </source>
</evidence>
<dbReference type="EMBL" id="CP036276">
    <property type="protein sequence ID" value="QDU43681.1"/>
    <property type="molecule type" value="Genomic_DNA"/>
</dbReference>
<dbReference type="RefSeq" id="WP_145375912.1">
    <property type="nucleotide sequence ID" value="NZ_CP036276.1"/>
</dbReference>
<accession>A0A517ZMJ4</accession>
<dbReference type="NCBIfam" id="TIGR02452">
    <property type="entry name" value="TIGR02452 family protein"/>
    <property type="match status" value="1"/>
</dbReference>
<gene>
    <name evidence="2" type="ORF">Mal52_21570</name>
</gene>
<protein>
    <recommendedName>
        <fullName evidence="1">Microbial-type PARG catalytic domain-containing protein</fullName>
    </recommendedName>
</protein>
<dbReference type="InterPro" id="IPR012664">
    <property type="entry name" value="CHP02452"/>
</dbReference>
<sequence>MAGRSHRASIANETIDILSRGTYRGPDGDEISIESSLRAAVDGTVVYLPEDGDELLARRQASADDLPASEGTKYSVLNTTTFAAAQRLLLDHPAERVACLNFASAKNPGGGFLKGAQAQEECLARASGLYACIRDAATYYESNRRCGTALYTDHVIYSPNVPVFRGDDDRLLAAPYLTSIITAPAVNAGAVMKNEPQRSSQIEPVMRRRIEKVLAVAAEQKQTALVLGAWGCGVFRNQPRDVAAWFHEALTAHNLFPGCFQRVVFAVLDGTDNGRFINPFTEQFSKA</sequence>
<proteinExistence type="predicted"/>
<dbReference type="KEGG" id="sdyn:Mal52_21570"/>
<dbReference type="Proteomes" id="UP000319383">
    <property type="component" value="Chromosome"/>
</dbReference>
<organism evidence="2 3">
    <name type="scientific">Symmachiella dynata</name>
    <dbReference type="NCBI Taxonomy" id="2527995"/>
    <lineage>
        <taxon>Bacteria</taxon>
        <taxon>Pseudomonadati</taxon>
        <taxon>Planctomycetota</taxon>
        <taxon>Planctomycetia</taxon>
        <taxon>Planctomycetales</taxon>
        <taxon>Planctomycetaceae</taxon>
        <taxon>Symmachiella</taxon>
    </lineage>
</organism>
<dbReference type="PANTHER" id="PTHR35596">
    <property type="entry name" value="DUF2263 DOMAIN-CONTAINING PROTEIN"/>
    <property type="match status" value="1"/>
</dbReference>
<name>A0A517ZMJ4_9PLAN</name>
<dbReference type="PANTHER" id="PTHR35596:SF1">
    <property type="entry name" value="MICROBIAL-TYPE PARG CATALYTIC DOMAIN-CONTAINING PROTEIN"/>
    <property type="match status" value="1"/>
</dbReference>
<feature type="domain" description="Microbial-type PARG catalytic" evidence="1">
    <location>
        <begin position="11"/>
        <end position="165"/>
    </location>
</feature>
<keyword evidence="3" id="KW-1185">Reference proteome</keyword>
<reference evidence="2 3" key="1">
    <citation type="submission" date="2019-02" db="EMBL/GenBank/DDBJ databases">
        <title>Deep-cultivation of Planctomycetes and their phenomic and genomic characterization uncovers novel biology.</title>
        <authorList>
            <person name="Wiegand S."/>
            <person name="Jogler M."/>
            <person name="Boedeker C."/>
            <person name="Pinto D."/>
            <person name="Vollmers J."/>
            <person name="Rivas-Marin E."/>
            <person name="Kohn T."/>
            <person name="Peeters S.H."/>
            <person name="Heuer A."/>
            <person name="Rast P."/>
            <person name="Oberbeckmann S."/>
            <person name="Bunk B."/>
            <person name="Jeske O."/>
            <person name="Meyerdierks A."/>
            <person name="Storesund J.E."/>
            <person name="Kallscheuer N."/>
            <person name="Luecker S."/>
            <person name="Lage O.M."/>
            <person name="Pohl T."/>
            <person name="Merkel B.J."/>
            <person name="Hornburger P."/>
            <person name="Mueller R.-W."/>
            <person name="Bruemmer F."/>
            <person name="Labrenz M."/>
            <person name="Spormann A.M."/>
            <person name="Op den Camp H."/>
            <person name="Overmann J."/>
            <person name="Amann R."/>
            <person name="Jetten M.S.M."/>
            <person name="Mascher T."/>
            <person name="Medema M.H."/>
            <person name="Devos D.P."/>
            <person name="Kaster A.-K."/>
            <person name="Ovreas L."/>
            <person name="Rohde M."/>
            <person name="Galperin M.Y."/>
            <person name="Jogler C."/>
        </authorList>
    </citation>
    <scope>NUCLEOTIDE SEQUENCE [LARGE SCALE GENOMIC DNA]</scope>
    <source>
        <strain evidence="2 3">Mal52</strain>
    </source>
</reference>
<dbReference type="PIRSF" id="PIRSF014899">
    <property type="entry name" value="UCP014899"/>
    <property type="match status" value="1"/>
</dbReference>
<dbReference type="InterPro" id="IPR019261">
    <property type="entry name" value="PARG_cat_microbial"/>
</dbReference>
<dbReference type="SUPFAM" id="SSF52949">
    <property type="entry name" value="Macro domain-like"/>
    <property type="match status" value="1"/>
</dbReference>
<dbReference type="AlphaFoldDB" id="A0A517ZMJ4"/>
<dbReference type="Pfam" id="PF10021">
    <property type="entry name" value="PARG_cat_microb"/>
    <property type="match status" value="1"/>
</dbReference>
<evidence type="ECO:0000259" key="1">
    <source>
        <dbReference type="Pfam" id="PF10021"/>
    </source>
</evidence>
<dbReference type="InterPro" id="IPR043472">
    <property type="entry name" value="Macro_dom-like"/>
</dbReference>
<evidence type="ECO:0000313" key="2">
    <source>
        <dbReference type="EMBL" id="QDU43681.1"/>
    </source>
</evidence>
<dbReference type="Gene3D" id="3.40.220.10">
    <property type="entry name" value="Leucine Aminopeptidase, subunit E, domain 1"/>
    <property type="match status" value="1"/>
</dbReference>